<gene>
    <name evidence="1" type="ORF">CONLIGDRAFT_101757</name>
</gene>
<sequence length="129" mass="14480">MVMTTWLGWSFAHLLHDSRKLTPPRQSPILRSCRGCSAPGLCLHSADYDHSQPQSRRLYYRGHRASELVLLFLLFATWISTNTRLRLFASSSLAVGRPAVSPGKCIPDSTDCRSSRIVAPKDTHEITDQ</sequence>
<accession>A0A1J7J4A7</accession>
<dbReference type="Proteomes" id="UP000182658">
    <property type="component" value="Unassembled WGS sequence"/>
</dbReference>
<name>A0A1J7J4A7_9PEZI</name>
<dbReference type="AlphaFoldDB" id="A0A1J7J4A7"/>
<proteinExistence type="predicted"/>
<evidence type="ECO:0000313" key="1">
    <source>
        <dbReference type="EMBL" id="OIW24648.1"/>
    </source>
</evidence>
<reference evidence="1 2" key="1">
    <citation type="submission" date="2016-10" db="EMBL/GenBank/DDBJ databases">
        <title>Draft genome sequence of Coniochaeta ligniaria NRRL30616, a lignocellulolytic fungus for bioabatement of inhibitors in plant biomass hydrolysates.</title>
        <authorList>
            <consortium name="DOE Joint Genome Institute"/>
            <person name="Jimenez D.J."/>
            <person name="Hector R.E."/>
            <person name="Riley R."/>
            <person name="Sun H."/>
            <person name="Grigoriev I.V."/>
            <person name="Van Elsas J.D."/>
            <person name="Nichols N.N."/>
        </authorList>
    </citation>
    <scope>NUCLEOTIDE SEQUENCE [LARGE SCALE GENOMIC DNA]</scope>
    <source>
        <strain evidence="1 2">NRRL 30616</strain>
    </source>
</reference>
<evidence type="ECO:0000313" key="2">
    <source>
        <dbReference type="Proteomes" id="UP000182658"/>
    </source>
</evidence>
<organism evidence="1 2">
    <name type="scientific">Coniochaeta ligniaria NRRL 30616</name>
    <dbReference type="NCBI Taxonomy" id="1408157"/>
    <lineage>
        <taxon>Eukaryota</taxon>
        <taxon>Fungi</taxon>
        <taxon>Dikarya</taxon>
        <taxon>Ascomycota</taxon>
        <taxon>Pezizomycotina</taxon>
        <taxon>Sordariomycetes</taxon>
        <taxon>Sordariomycetidae</taxon>
        <taxon>Coniochaetales</taxon>
        <taxon>Coniochaetaceae</taxon>
        <taxon>Coniochaeta</taxon>
    </lineage>
</organism>
<dbReference type="EMBL" id="KV875103">
    <property type="protein sequence ID" value="OIW24648.1"/>
    <property type="molecule type" value="Genomic_DNA"/>
</dbReference>
<dbReference type="InParanoid" id="A0A1J7J4A7"/>
<keyword evidence="2" id="KW-1185">Reference proteome</keyword>
<protein>
    <submittedName>
        <fullName evidence="1">Uncharacterized protein</fullName>
    </submittedName>
</protein>